<accession>A0A098YN75</accession>
<dbReference type="Proteomes" id="UP000029723">
    <property type="component" value="Unassembled WGS sequence"/>
</dbReference>
<sequence length="79" mass="9156">MFGWKNRSINYFFSLKICNERKDILYLQAIGFASTKKVNFLCVRLAQSLQKIGCASTKKTSFLCVRLAQSLQKIKHHIE</sequence>
<reference evidence="1 2" key="1">
    <citation type="submission" date="2014-07" db="EMBL/GenBank/DDBJ databases">
        <authorList>
            <person name="McCorrison J."/>
            <person name="Sanka R."/>
            <person name="Torralba M."/>
            <person name="Gillis M."/>
            <person name="Haft D.H."/>
            <person name="Methe B."/>
            <person name="Sutton G."/>
            <person name="Nelson K.E."/>
        </authorList>
    </citation>
    <scope>NUCLEOTIDE SEQUENCE [LARGE SCALE GENOMIC DNA]</scope>
    <source>
        <strain evidence="1 2">S9-PR14</strain>
    </source>
</reference>
<gene>
    <name evidence="1" type="ORF">HMPREF9304_14455</name>
</gene>
<dbReference type="AlphaFoldDB" id="A0A098YN75"/>
<name>A0A098YN75_9BACT</name>
<organism evidence="1 2">
    <name type="scientific">Hoylesella timonensis S9-PR14</name>
    <dbReference type="NCBI Taxonomy" id="1401062"/>
    <lineage>
        <taxon>Bacteria</taxon>
        <taxon>Pseudomonadati</taxon>
        <taxon>Bacteroidota</taxon>
        <taxon>Bacteroidia</taxon>
        <taxon>Bacteroidales</taxon>
        <taxon>Prevotellaceae</taxon>
        <taxon>Hoylesella</taxon>
    </lineage>
</organism>
<evidence type="ECO:0000313" key="2">
    <source>
        <dbReference type="Proteomes" id="UP000029723"/>
    </source>
</evidence>
<comment type="caution">
    <text evidence="1">The sequence shown here is derived from an EMBL/GenBank/DDBJ whole genome shotgun (WGS) entry which is preliminary data.</text>
</comment>
<evidence type="ECO:0000313" key="1">
    <source>
        <dbReference type="EMBL" id="KGI20722.1"/>
    </source>
</evidence>
<dbReference type="EMBL" id="JRPQ01000279">
    <property type="protein sequence ID" value="KGI20722.1"/>
    <property type="molecule type" value="Genomic_DNA"/>
</dbReference>
<proteinExistence type="predicted"/>
<protein>
    <submittedName>
        <fullName evidence="1">Uncharacterized protein</fullName>
    </submittedName>
</protein>